<dbReference type="InterPro" id="IPR047724">
    <property type="entry name" value="Streptophobe"/>
</dbReference>
<proteinExistence type="predicted"/>
<dbReference type="AlphaFoldDB" id="A0A939FGZ5"/>
<keyword evidence="1" id="KW-0812">Transmembrane</keyword>
<dbReference type="NCBIfam" id="NF038391">
    <property type="entry name" value="streptophobe"/>
    <property type="match status" value="1"/>
</dbReference>
<feature type="non-terminal residue" evidence="2">
    <location>
        <position position="82"/>
    </location>
</feature>
<feature type="non-terminal residue" evidence="2">
    <location>
        <position position="1"/>
    </location>
</feature>
<dbReference type="EMBL" id="JAFLRJ010001711">
    <property type="protein sequence ID" value="MBO0518488.1"/>
    <property type="molecule type" value="Genomic_DNA"/>
</dbReference>
<gene>
    <name evidence="2" type="ORF">J0695_43330</name>
</gene>
<accession>A0A939FGZ5</accession>
<evidence type="ECO:0000313" key="3">
    <source>
        <dbReference type="Proteomes" id="UP000664167"/>
    </source>
</evidence>
<evidence type="ECO:0000313" key="2">
    <source>
        <dbReference type="EMBL" id="MBO0518488.1"/>
    </source>
</evidence>
<feature type="transmembrane region" description="Helical" evidence="1">
    <location>
        <begin position="57"/>
        <end position="75"/>
    </location>
</feature>
<keyword evidence="1" id="KW-0472">Membrane</keyword>
<keyword evidence="3" id="KW-1185">Reference proteome</keyword>
<name>A0A939FGZ5_9ACTN</name>
<evidence type="ECO:0000256" key="1">
    <source>
        <dbReference type="SAM" id="Phobius"/>
    </source>
</evidence>
<comment type="caution">
    <text evidence="2">The sequence shown here is derived from an EMBL/GenBank/DDBJ whole genome shotgun (WGS) entry which is preliminary data.</text>
</comment>
<sequence>PMGLVAALGLWAAGAADLPDGSFPRVLAATVVTAVGGSVDLTGDAGDLAGAEGGLTVMPLSVTLTGALFIGWGFLRPLRHRA</sequence>
<protein>
    <submittedName>
        <fullName evidence="2">Uncharacterized protein</fullName>
    </submittedName>
</protein>
<organism evidence="2 3">
    <name type="scientific">Streptomyces beijiangensis</name>
    <dbReference type="NCBI Taxonomy" id="163361"/>
    <lineage>
        <taxon>Bacteria</taxon>
        <taxon>Bacillati</taxon>
        <taxon>Actinomycetota</taxon>
        <taxon>Actinomycetes</taxon>
        <taxon>Kitasatosporales</taxon>
        <taxon>Streptomycetaceae</taxon>
        <taxon>Streptomyces</taxon>
    </lineage>
</organism>
<reference evidence="2" key="1">
    <citation type="submission" date="2021-03" db="EMBL/GenBank/DDBJ databases">
        <title>Streptomyces poriferae sp. nov., a novel marine sponge-derived Actinobacteria species with anti-MRSA activity.</title>
        <authorList>
            <person name="Sandoval-Powers M."/>
            <person name="Kralova S."/>
            <person name="Nguyen G.-S."/>
            <person name="Fawwal D."/>
            <person name="Degnes K."/>
            <person name="Klinkenberg G."/>
            <person name="Sletta H."/>
            <person name="Wentzel A."/>
            <person name="Liles M.R."/>
        </authorList>
    </citation>
    <scope>NUCLEOTIDE SEQUENCE</scope>
    <source>
        <strain evidence="2">DSM 41794</strain>
    </source>
</reference>
<dbReference type="Proteomes" id="UP000664167">
    <property type="component" value="Unassembled WGS sequence"/>
</dbReference>
<keyword evidence="1" id="KW-1133">Transmembrane helix</keyword>